<organism evidence="2 3">
    <name type="scientific">Nezara viridula</name>
    <name type="common">Southern green stink bug</name>
    <name type="synonym">Cimex viridulus</name>
    <dbReference type="NCBI Taxonomy" id="85310"/>
    <lineage>
        <taxon>Eukaryota</taxon>
        <taxon>Metazoa</taxon>
        <taxon>Ecdysozoa</taxon>
        <taxon>Arthropoda</taxon>
        <taxon>Hexapoda</taxon>
        <taxon>Insecta</taxon>
        <taxon>Pterygota</taxon>
        <taxon>Neoptera</taxon>
        <taxon>Paraneoptera</taxon>
        <taxon>Hemiptera</taxon>
        <taxon>Heteroptera</taxon>
        <taxon>Panheteroptera</taxon>
        <taxon>Pentatomomorpha</taxon>
        <taxon>Pentatomoidea</taxon>
        <taxon>Pentatomidae</taxon>
        <taxon>Pentatominae</taxon>
        <taxon>Nezara</taxon>
    </lineage>
</organism>
<feature type="region of interest" description="Disordered" evidence="1">
    <location>
        <begin position="292"/>
        <end position="313"/>
    </location>
</feature>
<dbReference type="EMBL" id="OV725082">
    <property type="protein sequence ID" value="CAH1404115.1"/>
    <property type="molecule type" value="Genomic_DNA"/>
</dbReference>
<dbReference type="InterPro" id="IPR029034">
    <property type="entry name" value="Cystine-knot_cytokine"/>
</dbReference>
<proteinExistence type="predicted"/>
<feature type="region of interest" description="Disordered" evidence="1">
    <location>
        <begin position="406"/>
        <end position="427"/>
    </location>
</feature>
<feature type="compositionally biased region" description="Basic residues" evidence="1">
    <location>
        <begin position="406"/>
        <end position="420"/>
    </location>
</feature>
<feature type="compositionally biased region" description="Polar residues" evidence="1">
    <location>
        <begin position="196"/>
        <end position="212"/>
    </location>
</feature>
<accession>A0A9P0HK45</accession>
<evidence type="ECO:0008006" key="4">
    <source>
        <dbReference type="Google" id="ProtNLM"/>
    </source>
</evidence>
<dbReference type="Proteomes" id="UP001152798">
    <property type="component" value="Chromosome 6"/>
</dbReference>
<evidence type="ECO:0000313" key="3">
    <source>
        <dbReference type="Proteomes" id="UP001152798"/>
    </source>
</evidence>
<sequence>MGLCEEVDKDPRERQTVMKKLLKTSAAQSPKCLGMRIDERLKLKKRIQRMSDKFCIAINNSPVVSEISQQSNMDEITGTYQPQAKAQPNFDMATILAALTLLKDEFRSGFLEQRKEIENFNNTFDKYININDAGVKNESKMELRHQAVHINETNNKQDIKSEDVTNIQSSSIQDGEPLGSNNDESTMEIKDGEDPTNVQSIENFVVDNNENLDGSHANEEIKETTDDEKDCGTTVICEESMAETVNDSEPSGAEKENIDEEKEILIENELMKEDESRSDKINPDLPVIEETDVSEDKKEETVTDITTNDRPSKPKDKVVDIRFYELSCREGVEGKPCRFMDRKLHNQSRCVQKYSYTYAIVKEPLAEEMKPHHRLNHFTSFSAKGTNWMLDYIRVRSGCSCEVTPRAKKKRNLKSKRVKKGRESEED</sequence>
<protein>
    <recommendedName>
        <fullName evidence="4">Spaetzle domain-containing protein</fullName>
    </recommendedName>
</protein>
<feature type="compositionally biased region" description="Polar residues" evidence="1">
    <location>
        <begin position="164"/>
        <end position="184"/>
    </location>
</feature>
<feature type="region of interest" description="Disordered" evidence="1">
    <location>
        <begin position="152"/>
        <end position="230"/>
    </location>
</feature>
<name>A0A9P0HK45_NEZVI</name>
<reference evidence="2" key="1">
    <citation type="submission" date="2022-01" db="EMBL/GenBank/DDBJ databases">
        <authorList>
            <person name="King R."/>
        </authorList>
    </citation>
    <scope>NUCLEOTIDE SEQUENCE</scope>
</reference>
<evidence type="ECO:0000313" key="2">
    <source>
        <dbReference type="EMBL" id="CAH1404115.1"/>
    </source>
</evidence>
<dbReference type="OrthoDB" id="6381819at2759"/>
<dbReference type="Gene3D" id="2.10.90.10">
    <property type="entry name" value="Cystine-knot cytokines"/>
    <property type="match status" value="1"/>
</dbReference>
<evidence type="ECO:0000256" key="1">
    <source>
        <dbReference type="SAM" id="MobiDB-lite"/>
    </source>
</evidence>
<keyword evidence="3" id="KW-1185">Reference proteome</keyword>
<gene>
    <name evidence="2" type="ORF">NEZAVI_LOCUS12581</name>
</gene>
<dbReference type="AlphaFoldDB" id="A0A9P0HK45"/>